<evidence type="ECO:0000313" key="2">
    <source>
        <dbReference type="Proteomes" id="UP000518266"/>
    </source>
</evidence>
<reference evidence="1 2" key="1">
    <citation type="submission" date="2020-03" db="EMBL/GenBank/DDBJ databases">
        <title>Dissostichus mawsoni Genome sequencing and assembly.</title>
        <authorList>
            <person name="Park H."/>
        </authorList>
    </citation>
    <scope>NUCLEOTIDE SEQUENCE [LARGE SCALE GENOMIC DNA]</scope>
    <source>
        <strain evidence="1">DM0001</strain>
        <tissue evidence="1">Muscle</tissue>
    </source>
</reference>
<dbReference type="Proteomes" id="UP000518266">
    <property type="component" value="Unassembled WGS sequence"/>
</dbReference>
<dbReference type="AlphaFoldDB" id="A0A7J5XBW9"/>
<gene>
    <name evidence="1" type="ORF">F7725_025537</name>
</gene>
<organism evidence="1 2">
    <name type="scientific">Dissostichus mawsoni</name>
    <name type="common">Antarctic cod</name>
    <dbReference type="NCBI Taxonomy" id="36200"/>
    <lineage>
        <taxon>Eukaryota</taxon>
        <taxon>Metazoa</taxon>
        <taxon>Chordata</taxon>
        <taxon>Craniata</taxon>
        <taxon>Vertebrata</taxon>
        <taxon>Euteleostomi</taxon>
        <taxon>Actinopterygii</taxon>
        <taxon>Neopterygii</taxon>
        <taxon>Teleostei</taxon>
        <taxon>Neoteleostei</taxon>
        <taxon>Acanthomorphata</taxon>
        <taxon>Eupercaria</taxon>
        <taxon>Perciformes</taxon>
        <taxon>Notothenioidei</taxon>
        <taxon>Nototheniidae</taxon>
        <taxon>Dissostichus</taxon>
    </lineage>
</organism>
<protein>
    <recommendedName>
        <fullName evidence="3">EF-hand domain-containing protein</fullName>
    </recommendedName>
</protein>
<dbReference type="EMBL" id="JAAKFY010000026">
    <property type="protein sequence ID" value="KAF3834333.1"/>
    <property type="molecule type" value="Genomic_DNA"/>
</dbReference>
<dbReference type="Gene3D" id="1.10.238.10">
    <property type="entry name" value="EF-hand"/>
    <property type="match status" value="1"/>
</dbReference>
<evidence type="ECO:0008006" key="3">
    <source>
        <dbReference type="Google" id="ProtNLM"/>
    </source>
</evidence>
<name>A0A7J5XBW9_DISMA</name>
<accession>A0A7J5XBW9</accession>
<dbReference type="InterPro" id="IPR018247">
    <property type="entry name" value="EF_Hand_1_Ca_BS"/>
</dbReference>
<comment type="caution">
    <text evidence="1">The sequence shown here is derived from an EMBL/GenBank/DDBJ whole genome shotgun (WGS) entry which is preliminary data.</text>
</comment>
<evidence type="ECO:0000313" key="1">
    <source>
        <dbReference type="EMBL" id="KAF3834333.1"/>
    </source>
</evidence>
<dbReference type="PROSITE" id="PS00018">
    <property type="entry name" value="EF_HAND_1"/>
    <property type="match status" value="1"/>
</dbReference>
<sequence length="157" mass="17541">MWYLPSQGSVASGSNKFERNSDVIPVPARWQQQLVPFLNLPGSSLNCINFELNKNTWNTLFGYSAAPLLPEHVHNHLLVSLNFRVCFLARYNNIVNSSSQYQSVIHQESSDLSNTSPPDPLLQPSISGTDLDKFRKAQMGHCDINGDGKIQKNELAL</sequence>
<proteinExistence type="predicted"/>
<keyword evidence="2" id="KW-1185">Reference proteome</keyword>